<protein>
    <submittedName>
        <fullName evidence="1">Uncharacterized protein</fullName>
    </submittedName>
</protein>
<reference evidence="1 2" key="1">
    <citation type="submission" date="2024-02" db="EMBL/GenBank/DDBJ databases">
        <title>High-quality chromosome-scale genome assembly of Pensacola bahiagrass (Paspalum notatum Flugge var. saurae).</title>
        <authorList>
            <person name="Vega J.M."/>
            <person name="Podio M."/>
            <person name="Orjuela J."/>
            <person name="Siena L.A."/>
            <person name="Pessino S.C."/>
            <person name="Combes M.C."/>
            <person name="Mariac C."/>
            <person name="Albertini E."/>
            <person name="Pupilli F."/>
            <person name="Ortiz J.P.A."/>
            <person name="Leblanc O."/>
        </authorList>
    </citation>
    <scope>NUCLEOTIDE SEQUENCE [LARGE SCALE GENOMIC DNA]</scope>
    <source>
        <strain evidence="1">R1</strain>
        <tissue evidence="1">Leaf</tissue>
    </source>
</reference>
<gene>
    <name evidence="1" type="ORF">U9M48_004198</name>
</gene>
<proteinExistence type="predicted"/>
<dbReference type="EMBL" id="CP144745">
    <property type="protein sequence ID" value="WVZ53226.1"/>
    <property type="molecule type" value="Genomic_DNA"/>
</dbReference>
<evidence type="ECO:0000313" key="2">
    <source>
        <dbReference type="Proteomes" id="UP001341281"/>
    </source>
</evidence>
<accession>A0AAQ3PUB4</accession>
<evidence type="ECO:0000313" key="1">
    <source>
        <dbReference type="EMBL" id="WVZ53226.1"/>
    </source>
</evidence>
<organism evidence="1 2">
    <name type="scientific">Paspalum notatum var. saurae</name>
    <dbReference type="NCBI Taxonomy" id="547442"/>
    <lineage>
        <taxon>Eukaryota</taxon>
        <taxon>Viridiplantae</taxon>
        <taxon>Streptophyta</taxon>
        <taxon>Embryophyta</taxon>
        <taxon>Tracheophyta</taxon>
        <taxon>Spermatophyta</taxon>
        <taxon>Magnoliopsida</taxon>
        <taxon>Liliopsida</taxon>
        <taxon>Poales</taxon>
        <taxon>Poaceae</taxon>
        <taxon>PACMAD clade</taxon>
        <taxon>Panicoideae</taxon>
        <taxon>Andropogonodae</taxon>
        <taxon>Paspaleae</taxon>
        <taxon>Paspalinae</taxon>
        <taxon>Paspalum</taxon>
    </lineage>
</organism>
<dbReference type="Proteomes" id="UP001341281">
    <property type="component" value="Chromosome 01"/>
</dbReference>
<sequence>MITLQTSLCLDATTSDYLDGSKKVVYTKYRCYLVEGHRYRRKQFNYHFDGKDDKASAPKRRHDSKHVFDVVKKINI</sequence>
<dbReference type="AlphaFoldDB" id="A0AAQ3PUB4"/>
<keyword evidence="2" id="KW-1185">Reference proteome</keyword>
<name>A0AAQ3PUB4_PASNO</name>